<name>A0A6I4UUF7_9SPHN</name>
<feature type="compositionally biased region" description="Basic and acidic residues" evidence="1">
    <location>
        <begin position="28"/>
        <end position="39"/>
    </location>
</feature>
<evidence type="ECO:0000313" key="3">
    <source>
        <dbReference type="Proteomes" id="UP000469159"/>
    </source>
</evidence>
<organism evidence="2 3">
    <name type="scientific">Croceibacterium soli</name>
    <dbReference type="NCBI Taxonomy" id="1739690"/>
    <lineage>
        <taxon>Bacteria</taxon>
        <taxon>Pseudomonadati</taxon>
        <taxon>Pseudomonadota</taxon>
        <taxon>Alphaproteobacteria</taxon>
        <taxon>Sphingomonadales</taxon>
        <taxon>Erythrobacteraceae</taxon>
        <taxon>Croceibacterium</taxon>
    </lineage>
</organism>
<feature type="region of interest" description="Disordered" evidence="1">
    <location>
        <begin position="1"/>
        <end position="102"/>
    </location>
</feature>
<feature type="compositionally biased region" description="Basic and acidic residues" evidence="1">
    <location>
        <begin position="85"/>
        <end position="102"/>
    </location>
</feature>
<dbReference type="Proteomes" id="UP000469159">
    <property type="component" value="Unassembled WGS sequence"/>
</dbReference>
<keyword evidence="3" id="KW-1185">Reference proteome</keyword>
<sequence length="102" mass="11532">MWKIMPEQQQRGAQIERRKRGAAPEEAVADRSAQDHDYADLDLSPDGQPREDIDYPADSIPDREGDITPTAPDAHVEWDSIVQPERTERGDGDRHDDIERGA</sequence>
<dbReference type="RefSeq" id="WP_160747118.1">
    <property type="nucleotide sequence ID" value="NZ_WTYK01000006.1"/>
</dbReference>
<accession>A0A6I4UUF7</accession>
<dbReference type="EMBL" id="WTYK01000006">
    <property type="protein sequence ID" value="MXP42268.1"/>
    <property type="molecule type" value="Genomic_DNA"/>
</dbReference>
<reference evidence="2 3" key="1">
    <citation type="submission" date="2019-12" db="EMBL/GenBank/DDBJ databases">
        <title>Genomic-based taxomic classification of the family Erythrobacteraceae.</title>
        <authorList>
            <person name="Xu L."/>
        </authorList>
    </citation>
    <scope>NUCLEOTIDE SEQUENCE [LARGE SCALE GENOMIC DNA]</scope>
    <source>
        <strain evidence="2 3">MCCC 1K02066</strain>
    </source>
</reference>
<evidence type="ECO:0000313" key="2">
    <source>
        <dbReference type="EMBL" id="MXP42268.1"/>
    </source>
</evidence>
<comment type="caution">
    <text evidence="2">The sequence shown here is derived from an EMBL/GenBank/DDBJ whole genome shotgun (WGS) entry which is preliminary data.</text>
</comment>
<gene>
    <name evidence="2" type="ORF">GRI75_11520</name>
</gene>
<protein>
    <submittedName>
        <fullName evidence="2">Uncharacterized protein</fullName>
    </submittedName>
</protein>
<dbReference type="AlphaFoldDB" id="A0A6I4UUF7"/>
<proteinExistence type="predicted"/>
<evidence type="ECO:0000256" key="1">
    <source>
        <dbReference type="SAM" id="MobiDB-lite"/>
    </source>
</evidence>